<dbReference type="AlphaFoldDB" id="A0A565C8Y9"/>
<evidence type="ECO:0000313" key="3">
    <source>
        <dbReference type="Proteomes" id="UP000489600"/>
    </source>
</evidence>
<evidence type="ECO:0000313" key="2">
    <source>
        <dbReference type="EMBL" id="VVB10108.1"/>
    </source>
</evidence>
<reference evidence="2" key="1">
    <citation type="submission" date="2019-07" db="EMBL/GenBank/DDBJ databases">
        <authorList>
            <person name="Dittberner H."/>
        </authorList>
    </citation>
    <scope>NUCLEOTIDE SEQUENCE [LARGE SCALE GENOMIC DNA]</scope>
</reference>
<organism evidence="2 3">
    <name type="scientific">Arabis nemorensis</name>
    <dbReference type="NCBI Taxonomy" id="586526"/>
    <lineage>
        <taxon>Eukaryota</taxon>
        <taxon>Viridiplantae</taxon>
        <taxon>Streptophyta</taxon>
        <taxon>Embryophyta</taxon>
        <taxon>Tracheophyta</taxon>
        <taxon>Spermatophyta</taxon>
        <taxon>Magnoliopsida</taxon>
        <taxon>eudicotyledons</taxon>
        <taxon>Gunneridae</taxon>
        <taxon>Pentapetalae</taxon>
        <taxon>rosids</taxon>
        <taxon>malvids</taxon>
        <taxon>Brassicales</taxon>
        <taxon>Brassicaceae</taxon>
        <taxon>Arabideae</taxon>
        <taxon>Arabis</taxon>
    </lineage>
</organism>
<dbReference type="Proteomes" id="UP000489600">
    <property type="component" value="Unassembled WGS sequence"/>
</dbReference>
<sequence length="162" mass="18382">MSHVLSLPETWFTPEGTLPTQVSPSEIVLDYETPPSHQSLATPPQRVSTRPPTIILSSSGRTKPWVWLVGGFCCIAAILLIIFLMGTLILYLKDKLRVREILNKIYFDSFENIYGDVSLVLNFTNPTWKHPVRLEIILLELRFNQTAIAQQDLLAFSVNKKT</sequence>
<keyword evidence="1" id="KW-0812">Transmembrane</keyword>
<feature type="transmembrane region" description="Helical" evidence="1">
    <location>
        <begin position="65"/>
        <end position="92"/>
    </location>
</feature>
<accession>A0A565C8Y9</accession>
<dbReference type="EMBL" id="CABITT030000007">
    <property type="protein sequence ID" value="VVB10108.1"/>
    <property type="molecule type" value="Genomic_DNA"/>
</dbReference>
<keyword evidence="3" id="KW-1185">Reference proteome</keyword>
<evidence type="ECO:0000256" key="1">
    <source>
        <dbReference type="SAM" id="Phobius"/>
    </source>
</evidence>
<gene>
    <name evidence="2" type="ORF">ANE_LOCUS20552</name>
</gene>
<evidence type="ECO:0008006" key="4">
    <source>
        <dbReference type="Google" id="ProtNLM"/>
    </source>
</evidence>
<keyword evidence="1" id="KW-0472">Membrane</keyword>
<proteinExistence type="predicted"/>
<protein>
    <recommendedName>
        <fullName evidence="4">Late embryogenesis abundant protein LEA-2 subgroup domain-containing protein</fullName>
    </recommendedName>
</protein>
<comment type="caution">
    <text evidence="2">The sequence shown here is derived from an EMBL/GenBank/DDBJ whole genome shotgun (WGS) entry which is preliminary data.</text>
</comment>
<name>A0A565C8Y9_9BRAS</name>
<keyword evidence="1" id="KW-1133">Transmembrane helix</keyword>